<gene>
    <name evidence="9" type="ORF">EUTSA_v10005342mg</name>
</gene>
<dbReference type="Proteomes" id="UP000030689">
    <property type="component" value="Unassembled WGS sequence"/>
</dbReference>
<evidence type="ECO:0000256" key="4">
    <source>
        <dbReference type="ARBA" id="ARBA00023125"/>
    </source>
</evidence>
<keyword evidence="10" id="KW-1185">Reference proteome</keyword>
<keyword evidence="5 7" id="KW-0804">Transcription</keyword>
<keyword evidence="3 7" id="KW-0805">Transcription regulation</keyword>
<dbReference type="SMART" id="SM01226">
    <property type="entry name" value="GAGA_bind"/>
    <property type="match status" value="1"/>
</dbReference>
<dbReference type="GO" id="GO:0009723">
    <property type="term" value="P:response to ethylene"/>
    <property type="evidence" value="ECO:0007669"/>
    <property type="project" value="EnsemblPlants"/>
</dbReference>
<dbReference type="InterPro" id="IPR010409">
    <property type="entry name" value="GAGA-bd_tscrpt_act"/>
</dbReference>
<dbReference type="GO" id="GO:0001222">
    <property type="term" value="F:transcription corepressor binding"/>
    <property type="evidence" value="ECO:0007669"/>
    <property type="project" value="EnsemblPlants"/>
</dbReference>
<dbReference type="PANTHER" id="PTHR31421:SF0">
    <property type="entry name" value="PROTEIN BASIC PENTACYSTEINE1-RELATED"/>
    <property type="match status" value="1"/>
</dbReference>
<comment type="subcellular location">
    <subcellularLocation>
        <location evidence="1 7">Nucleus</location>
    </subcellularLocation>
</comment>
<accession>V4KPA5</accession>
<dbReference type="STRING" id="72664.V4KPA5"/>
<dbReference type="PANTHER" id="PTHR31421">
    <property type="entry name" value="PROTEIN BASIC PENTACYSTEINE3"/>
    <property type="match status" value="1"/>
</dbReference>
<comment type="function">
    <text evidence="7">Transcriptional regulator that specifically binds to GA-rich elements (GAGA-repeats) present in regulatory sequences of genes involved in developmental processes.</text>
</comment>
<dbReference type="EMBL" id="KI517748">
    <property type="protein sequence ID" value="ESQ33114.1"/>
    <property type="molecule type" value="Genomic_DNA"/>
</dbReference>
<protein>
    <recommendedName>
        <fullName evidence="7">GAGA-binding transcriptional activator</fullName>
    </recommendedName>
</protein>
<evidence type="ECO:0000313" key="10">
    <source>
        <dbReference type="Proteomes" id="UP000030689"/>
    </source>
</evidence>
<sequence>MDDDGFRNWGYYEPAAATFKGSLGLQLMSTIDRNTKPFLPGREPNLMIGSNGSYHPREHESSIPMNYSWMNQPKDNKFFNMLPPNYNNMMHQPVLNSSRFKENSIPPPPPPLEDKLNKKRKTKSCNTTTTLKAKKLQKPKLESDTTNNVQHQQQQQRVKPVKKRVISGRKMSQGAFKKVLKKLASKGYSFGNSIDLKSPWARHGTNKFVTIR</sequence>
<dbReference type="GO" id="GO:0050793">
    <property type="term" value="P:regulation of developmental process"/>
    <property type="evidence" value="ECO:0007669"/>
    <property type="project" value="EnsemblPlants"/>
</dbReference>
<evidence type="ECO:0000313" key="9">
    <source>
        <dbReference type="EMBL" id="ESQ33114.1"/>
    </source>
</evidence>
<dbReference type="GO" id="GO:0003700">
    <property type="term" value="F:DNA-binding transcription factor activity"/>
    <property type="evidence" value="ECO:0007669"/>
    <property type="project" value="UniProtKB-UniRule"/>
</dbReference>
<dbReference type="eggNOG" id="ENOG502QRPH">
    <property type="taxonomic scope" value="Eukaryota"/>
</dbReference>
<keyword evidence="4 7" id="KW-0238">DNA-binding</keyword>
<dbReference type="GO" id="GO:0080157">
    <property type="term" value="P:regulation of plant-type cell wall organization or biogenesis"/>
    <property type="evidence" value="ECO:0007669"/>
    <property type="project" value="EnsemblPlants"/>
</dbReference>
<proteinExistence type="inferred from homology"/>
<dbReference type="Pfam" id="PF06217">
    <property type="entry name" value="GAGA_bind"/>
    <property type="match status" value="2"/>
</dbReference>
<dbReference type="KEGG" id="eus:EUTSA_v10005342mg"/>
<evidence type="ECO:0000256" key="3">
    <source>
        <dbReference type="ARBA" id="ARBA00023015"/>
    </source>
</evidence>
<reference evidence="9 10" key="1">
    <citation type="journal article" date="2013" name="Front. Plant Sci.">
        <title>The Reference Genome of the Halophytic Plant Eutrema salsugineum.</title>
        <authorList>
            <person name="Yang R."/>
            <person name="Jarvis D.E."/>
            <person name="Chen H."/>
            <person name="Beilstein M.A."/>
            <person name="Grimwood J."/>
            <person name="Jenkins J."/>
            <person name="Shu S."/>
            <person name="Prochnik S."/>
            <person name="Xin M."/>
            <person name="Ma C."/>
            <person name="Schmutz J."/>
            <person name="Wing R.A."/>
            <person name="Mitchell-Olds T."/>
            <person name="Schumaker K.S."/>
            <person name="Wang X."/>
        </authorList>
    </citation>
    <scope>NUCLEOTIDE SEQUENCE [LARGE SCALE GENOMIC DNA]</scope>
</reference>
<feature type="compositionally biased region" description="Low complexity" evidence="8">
    <location>
        <begin position="149"/>
        <end position="158"/>
    </location>
</feature>
<organism evidence="9 10">
    <name type="scientific">Eutrema salsugineum</name>
    <name type="common">Saltwater cress</name>
    <name type="synonym">Sisymbrium salsugineum</name>
    <dbReference type="NCBI Taxonomy" id="72664"/>
    <lineage>
        <taxon>Eukaryota</taxon>
        <taxon>Viridiplantae</taxon>
        <taxon>Streptophyta</taxon>
        <taxon>Embryophyta</taxon>
        <taxon>Tracheophyta</taxon>
        <taxon>Spermatophyta</taxon>
        <taxon>Magnoliopsida</taxon>
        <taxon>eudicotyledons</taxon>
        <taxon>Gunneridae</taxon>
        <taxon>Pentapetalae</taxon>
        <taxon>rosids</taxon>
        <taxon>malvids</taxon>
        <taxon>Brassicales</taxon>
        <taxon>Brassicaceae</taxon>
        <taxon>Eutremeae</taxon>
        <taxon>Eutrema</taxon>
    </lineage>
</organism>
<evidence type="ECO:0000256" key="2">
    <source>
        <dbReference type="ARBA" id="ARBA00007911"/>
    </source>
</evidence>
<evidence type="ECO:0000256" key="7">
    <source>
        <dbReference type="RuleBase" id="RU367160"/>
    </source>
</evidence>
<evidence type="ECO:0000256" key="6">
    <source>
        <dbReference type="ARBA" id="ARBA00023242"/>
    </source>
</evidence>
<dbReference type="GO" id="GO:0005634">
    <property type="term" value="C:nucleus"/>
    <property type="evidence" value="ECO:0007669"/>
    <property type="project" value="UniProtKB-SubCell"/>
</dbReference>
<dbReference type="GO" id="GO:1901002">
    <property type="term" value="P:positive regulation of response to salt stress"/>
    <property type="evidence" value="ECO:0007669"/>
    <property type="project" value="EnsemblPlants"/>
</dbReference>
<evidence type="ECO:0000256" key="8">
    <source>
        <dbReference type="SAM" id="MobiDB-lite"/>
    </source>
</evidence>
<keyword evidence="6 7" id="KW-0539">Nucleus</keyword>
<evidence type="ECO:0000256" key="1">
    <source>
        <dbReference type="ARBA" id="ARBA00004123"/>
    </source>
</evidence>
<dbReference type="GO" id="GO:0000987">
    <property type="term" value="F:cis-regulatory region sequence-specific DNA binding"/>
    <property type="evidence" value="ECO:0007669"/>
    <property type="project" value="EnsemblPlants"/>
</dbReference>
<name>V4KPA5_EUTSA</name>
<evidence type="ECO:0000256" key="5">
    <source>
        <dbReference type="ARBA" id="ARBA00023163"/>
    </source>
</evidence>
<dbReference type="AlphaFoldDB" id="V4KPA5"/>
<comment type="similarity">
    <text evidence="2 7">Belongs to the BBR/BPC family.</text>
</comment>
<dbReference type="Gramene" id="ESQ33114">
    <property type="protein sequence ID" value="ESQ33114"/>
    <property type="gene ID" value="EUTSA_v10005342mg"/>
</dbReference>
<feature type="region of interest" description="Disordered" evidence="8">
    <location>
        <begin position="99"/>
        <end position="165"/>
    </location>
</feature>